<proteinExistence type="predicted"/>
<dbReference type="WBParaSite" id="L893_g26657.t1">
    <property type="protein sequence ID" value="L893_g26657.t1"/>
    <property type="gene ID" value="L893_g26657"/>
</dbReference>
<feature type="compositionally biased region" description="Basic and acidic residues" evidence="1">
    <location>
        <begin position="18"/>
        <end position="32"/>
    </location>
</feature>
<organism evidence="2 3">
    <name type="scientific">Steinernema glaseri</name>
    <dbReference type="NCBI Taxonomy" id="37863"/>
    <lineage>
        <taxon>Eukaryota</taxon>
        <taxon>Metazoa</taxon>
        <taxon>Ecdysozoa</taxon>
        <taxon>Nematoda</taxon>
        <taxon>Chromadorea</taxon>
        <taxon>Rhabditida</taxon>
        <taxon>Tylenchina</taxon>
        <taxon>Panagrolaimomorpha</taxon>
        <taxon>Strongyloidoidea</taxon>
        <taxon>Steinernematidae</taxon>
        <taxon>Steinernema</taxon>
    </lineage>
</organism>
<dbReference type="Proteomes" id="UP000095287">
    <property type="component" value="Unplaced"/>
</dbReference>
<evidence type="ECO:0000313" key="3">
    <source>
        <dbReference type="WBParaSite" id="L893_g26657.t1"/>
    </source>
</evidence>
<reference evidence="3" key="1">
    <citation type="submission" date="2016-11" db="UniProtKB">
        <authorList>
            <consortium name="WormBaseParasite"/>
        </authorList>
    </citation>
    <scope>IDENTIFICATION</scope>
</reference>
<evidence type="ECO:0000313" key="2">
    <source>
        <dbReference type="Proteomes" id="UP000095287"/>
    </source>
</evidence>
<dbReference type="AlphaFoldDB" id="A0A1I7ZI50"/>
<evidence type="ECO:0000256" key="1">
    <source>
        <dbReference type="SAM" id="MobiDB-lite"/>
    </source>
</evidence>
<protein>
    <submittedName>
        <fullName evidence="3">MADF domain-containing protein</fullName>
    </submittedName>
</protein>
<name>A0A1I7ZI50_9BILA</name>
<accession>A0A1I7ZI50</accession>
<keyword evidence="2" id="KW-1185">Reference proteome</keyword>
<feature type="region of interest" description="Disordered" evidence="1">
    <location>
        <begin position="1"/>
        <end position="43"/>
    </location>
</feature>
<sequence>MNDTTPLFTLPPPQEAPSGHEDVQDGAMDKKSPPFSFPLQPFGQVAPENVQHGTMNKEIIQRQPFTFDEMNNLWEIIMEEMRRDNDKVPDPRTTKFWRRMKAKHQNLWRLENTYAKK</sequence>